<dbReference type="EMBL" id="MTBP01000001">
    <property type="protein sequence ID" value="POM26535.1"/>
    <property type="molecule type" value="Genomic_DNA"/>
</dbReference>
<evidence type="ECO:0000259" key="8">
    <source>
        <dbReference type="Pfam" id="PF02308"/>
    </source>
</evidence>
<accession>A0A2P4UNB7</accession>
<evidence type="ECO:0000313" key="10">
    <source>
        <dbReference type="Proteomes" id="UP000242367"/>
    </source>
</evidence>
<dbReference type="RefSeq" id="WP_103561490.1">
    <property type="nucleotide sequence ID" value="NZ_MTBP01000001.1"/>
</dbReference>
<evidence type="ECO:0000256" key="7">
    <source>
        <dbReference type="SAM" id="Phobius"/>
    </source>
</evidence>
<feature type="domain" description="MgtC/SapB/SrpB/YhiD N-terminal" evidence="8">
    <location>
        <begin position="15"/>
        <end position="143"/>
    </location>
</feature>
<comment type="caution">
    <text evidence="9">The sequence shown here is derived from an EMBL/GenBank/DDBJ whole genome shotgun (WGS) entry which is preliminary data.</text>
</comment>
<evidence type="ECO:0000256" key="1">
    <source>
        <dbReference type="ARBA" id="ARBA00004651"/>
    </source>
</evidence>
<feature type="transmembrane region" description="Helical" evidence="7">
    <location>
        <begin position="43"/>
        <end position="59"/>
    </location>
</feature>
<evidence type="ECO:0000313" key="9">
    <source>
        <dbReference type="EMBL" id="POM26535.1"/>
    </source>
</evidence>
<dbReference type="InterPro" id="IPR049177">
    <property type="entry name" value="MgtC_SapB_SrpB_YhiD_N"/>
</dbReference>
<feature type="transmembrane region" description="Helical" evidence="7">
    <location>
        <begin position="122"/>
        <end position="145"/>
    </location>
</feature>
<keyword evidence="3" id="KW-1003">Cell membrane</keyword>
<gene>
    <name evidence="9" type="ORF">BTM25_09360</name>
</gene>
<dbReference type="GO" id="GO:0005886">
    <property type="term" value="C:plasma membrane"/>
    <property type="evidence" value="ECO:0007669"/>
    <property type="project" value="UniProtKB-SubCell"/>
</dbReference>
<organism evidence="9 10">
    <name type="scientific">Actinomadura rubteroloni</name>
    <dbReference type="NCBI Taxonomy" id="1926885"/>
    <lineage>
        <taxon>Bacteria</taxon>
        <taxon>Bacillati</taxon>
        <taxon>Actinomycetota</taxon>
        <taxon>Actinomycetes</taxon>
        <taxon>Streptosporangiales</taxon>
        <taxon>Thermomonosporaceae</taxon>
        <taxon>Actinomadura</taxon>
    </lineage>
</organism>
<sequence length="252" mass="26201">MDLAYGQGWTQLGELLLALVLSATIGLERGLRNKDAGLRTHTLVGVGSALFMLVSKYGFSDVPGSDVSLDPSRVAAQIVSGIGFIGGGLIFVRRDAVRGLTTAAVVWVVAAIGMAAGGGLPVLAVAVTIGHFIVIFGLSALARLLPVERLGRPRRIRVRLAYRDGRGVLRRALAEATGRGFVVAEVQVEREYADSDVGRDERRDRLDPGGHGSAAVVLLLEGSASEPELVAALGELPDVVGVTAGEGADDGD</sequence>
<dbReference type="PRINTS" id="PR01837">
    <property type="entry name" value="MGTCSAPBPROT"/>
</dbReference>
<feature type="transmembrane region" description="Helical" evidence="7">
    <location>
        <begin position="99"/>
        <end position="116"/>
    </location>
</feature>
<dbReference type="Proteomes" id="UP000242367">
    <property type="component" value="Unassembled WGS sequence"/>
</dbReference>
<evidence type="ECO:0000256" key="4">
    <source>
        <dbReference type="ARBA" id="ARBA00022692"/>
    </source>
</evidence>
<comment type="similarity">
    <text evidence="2">Belongs to the MgtC/SapB family.</text>
</comment>
<evidence type="ECO:0000256" key="6">
    <source>
        <dbReference type="ARBA" id="ARBA00023136"/>
    </source>
</evidence>
<keyword evidence="4 7" id="KW-0812">Transmembrane</keyword>
<keyword evidence="10" id="KW-1185">Reference proteome</keyword>
<evidence type="ECO:0000256" key="2">
    <source>
        <dbReference type="ARBA" id="ARBA00009298"/>
    </source>
</evidence>
<keyword evidence="6 7" id="KW-0472">Membrane</keyword>
<name>A0A2P4UNB7_9ACTN</name>
<dbReference type="AlphaFoldDB" id="A0A2P4UNB7"/>
<reference evidence="9 10" key="1">
    <citation type="journal article" date="2017" name="Chemistry">
        <title>Isolation, Biosynthesis and Chemical Modifications of Rubterolones A-F: Rare Tropolone Alkaloids from Actinomadura sp. 5-2.</title>
        <authorList>
            <person name="Guo H."/>
            <person name="Benndorf R."/>
            <person name="Leichnitz D."/>
            <person name="Klassen J.L."/>
            <person name="Vollmers J."/>
            <person name="Gorls H."/>
            <person name="Steinacker M."/>
            <person name="Weigel C."/>
            <person name="Dahse H.M."/>
            <person name="Kaster A.K."/>
            <person name="de Beer Z.W."/>
            <person name="Poulsen M."/>
            <person name="Beemelmanns C."/>
        </authorList>
    </citation>
    <scope>NUCLEOTIDE SEQUENCE [LARGE SCALE GENOMIC DNA]</scope>
    <source>
        <strain evidence="9 10">5-2</strain>
    </source>
</reference>
<evidence type="ECO:0000256" key="5">
    <source>
        <dbReference type="ARBA" id="ARBA00022989"/>
    </source>
</evidence>
<feature type="transmembrane region" description="Helical" evidence="7">
    <location>
        <begin position="12"/>
        <end position="31"/>
    </location>
</feature>
<dbReference type="InterPro" id="IPR003416">
    <property type="entry name" value="MgtC/SapB/SrpB/YhiD_fam"/>
</dbReference>
<comment type="subcellular location">
    <subcellularLocation>
        <location evidence="1">Cell membrane</location>
        <topology evidence="1">Multi-pass membrane protein</topology>
    </subcellularLocation>
</comment>
<dbReference type="Pfam" id="PF02308">
    <property type="entry name" value="MgtC"/>
    <property type="match status" value="1"/>
</dbReference>
<protein>
    <submittedName>
        <fullName evidence="9">Putative Mg(2+) transport ATPase</fullName>
    </submittedName>
</protein>
<proteinExistence type="inferred from homology"/>
<dbReference type="PANTHER" id="PTHR33778:SF1">
    <property type="entry name" value="MAGNESIUM TRANSPORTER YHID-RELATED"/>
    <property type="match status" value="1"/>
</dbReference>
<keyword evidence="5 7" id="KW-1133">Transmembrane helix</keyword>
<dbReference type="PANTHER" id="PTHR33778">
    <property type="entry name" value="PROTEIN MGTC"/>
    <property type="match status" value="1"/>
</dbReference>
<feature type="transmembrane region" description="Helical" evidence="7">
    <location>
        <begin position="74"/>
        <end position="92"/>
    </location>
</feature>
<evidence type="ECO:0000256" key="3">
    <source>
        <dbReference type="ARBA" id="ARBA00022475"/>
    </source>
</evidence>